<proteinExistence type="predicted"/>
<accession>A0A3Q2HGP0</accession>
<dbReference type="InParanoid" id="A0A3Q2HGP0"/>
<name>A0A3Q2HGP0_HORSE</name>
<evidence type="ECO:0000313" key="1">
    <source>
        <dbReference type="Ensembl" id="ENSECAP00000032829.2"/>
    </source>
</evidence>
<dbReference type="Proteomes" id="UP000002281">
    <property type="component" value="Chromosome 23"/>
</dbReference>
<keyword evidence="2" id="KW-1185">Reference proteome</keyword>
<dbReference type="AlphaFoldDB" id="A0A3Q2HGP0"/>
<reference evidence="1" key="2">
    <citation type="submission" date="2025-08" db="UniProtKB">
        <authorList>
            <consortium name="Ensembl"/>
        </authorList>
    </citation>
    <scope>IDENTIFICATION</scope>
    <source>
        <strain evidence="1">Thoroughbred</strain>
    </source>
</reference>
<organism evidence="1 2">
    <name type="scientific">Equus caballus</name>
    <name type="common">Horse</name>
    <dbReference type="NCBI Taxonomy" id="9796"/>
    <lineage>
        <taxon>Eukaryota</taxon>
        <taxon>Metazoa</taxon>
        <taxon>Chordata</taxon>
        <taxon>Craniata</taxon>
        <taxon>Vertebrata</taxon>
        <taxon>Euteleostomi</taxon>
        <taxon>Mammalia</taxon>
        <taxon>Eutheria</taxon>
        <taxon>Laurasiatheria</taxon>
        <taxon>Perissodactyla</taxon>
        <taxon>Equidae</taxon>
        <taxon>Equus</taxon>
    </lineage>
</organism>
<evidence type="ECO:0000313" key="2">
    <source>
        <dbReference type="Proteomes" id="UP000002281"/>
    </source>
</evidence>
<reference evidence="1 2" key="1">
    <citation type="journal article" date="2009" name="Science">
        <title>Genome sequence, comparative analysis, and population genetics of the domestic horse.</title>
        <authorList>
            <consortium name="Broad Institute Genome Sequencing Platform"/>
            <consortium name="Broad Institute Whole Genome Assembly Team"/>
            <person name="Wade C.M."/>
            <person name="Giulotto E."/>
            <person name="Sigurdsson S."/>
            <person name="Zoli M."/>
            <person name="Gnerre S."/>
            <person name="Imsland F."/>
            <person name="Lear T.L."/>
            <person name="Adelson D.L."/>
            <person name="Bailey E."/>
            <person name="Bellone R.R."/>
            <person name="Bloecker H."/>
            <person name="Distl O."/>
            <person name="Edgar R.C."/>
            <person name="Garber M."/>
            <person name="Leeb T."/>
            <person name="Mauceli E."/>
            <person name="MacLeod J.N."/>
            <person name="Penedo M.C.T."/>
            <person name="Raison J.M."/>
            <person name="Sharpe T."/>
            <person name="Vogel J."/>
            <person name="Andersson L."/>
            <person name="Antczak D.F."/>
            <person name="Biagi T."/>
            <person name="Binns M.M."/>
            <person name="Chowdhary B.P."/>
            <person name="Coleman S.J."/>
            <person name="Della Valle G."/>
            <person name="Fryc S."/>
            <person name="Guerin G."/>
            <person name="Hasegawa T."/>
            <person name="Hill E.W."/>
            <person name="Jurka J."/>
            <person name="Kiialainen A."/>
            <person name="Lindgren G."/>
            <person name="Liu J."/>
            <person name="Magnani E."/>
            <person name="Mickelson J.R."/>
            <person name="Murray J."/>
            <person name="Nergadze S.G."/>
            <person name="Onofrio R."/>
            <person name="Pedroni S."/>
            <person name="Piras M.F."/>
            <person name="Raudsepp T."/>
            <person name="Rocchi M."/>
            <person name="Roeed K.H."/>
            <person name="Ryder O.A."/>
            <person name="Searle S."/>
            <person name="Skow L."/>
            <person name="Swinburne J.E."/>
            <person name="Syvaenen A.C."/>
            <person name="Tozaki T."/>
            <person name="Valberg S.J."/>
            <person name="Vaudin M."/>
            <person name="White J.R."/>
            <person name="Zody M.C."/>
            <person name="Lander E.S."/>
            <person name="Lindblad-Toh K."/>
        </authorList>
    </citation>
    <scope>NUCLEOTIDE SEQUENCE [LARGE SCALE GENOMIC DNA]</scope>
    <source>
        <strain evidence="1 2">Thoroughbred</strain>
    </source>
</reference>
<dbReference type="Ensembl" id="ENSECAT00000053478.2">
    <property type="protein sequence ID" value="ENSECAP00000032829.2"/>
    <property type="gene ID" value="ENSECAG00000029144.2"/>
</dbReference>
<dbReference type="PaxDb" id="9796-ENSECAP00000032829"/>
<dbReference type="Bgee" id="ENSECAG00000029144">
    <property type="expression patterns" value="Expressed in prefrontal cortex and 13 other cell types or tissues"/>
</dbReference>
<dbReference type="GeneTree" id="ENSGT00910000147913"/>
<reference evidence="1" key="3">
    <citation type="submission" date="2025-09" db="UniProtKB">
        <authorList>
            <consortium name="Ensembl"/>
        </authorList>
    </citation>
    <scope>IDENTIFICATION</scope>
    <source>
        <strain evidence="1">Thoroughbred</strain>
    </source>
</reference>
<protein>
    <submittedName>
        <fullName evidence="1">Uncharacterized protein</fullName>
    </submittedName>
</protein>
<sequence length="84" mass="9902">MKYFETEVVHGHIRLTCMFHYKCNILYWTPLSMFHYECLLRAVQCSVHSGNNYLFLLMTLRAFLILETKLRPPQASCSPLKSCL</sequence>